<dbReference type="InterPro" id="IPR001789">
    <property type="entry name" value="Sig_transdc_resp-reg_receiver"/>
</dbReference>
<gene>
    <name evidence="17" type="ORF">H6G24_22300</name>
</gene>
<evidence type="ECO:0000256" key="11">
    <source>
        <dbReference type="ARBA" id="ARBA00023136"/>
    </source>
</evidence>
<dbReference type="Pfam" id="PF00512">
    <property type="entry name" value="HisKA"/>
    <property type="match status" value="1"/>
</dbReference>
<keyword evidence="7 14" id="KW-0812">Transmembrane</keyword>
<evidence type="ECO:0000256" key="6">
    <source>
        <dbReference type="ARBA" id="ARBA00022679"/>
    </source>
</evidence>
<dbReference type="InterPro" id="IPR004358">
    <property type="entry name" value="Sig_transdc_His_kin-like_C"/>
</dbReference>
<keyword evidence="9 14" id="KW-1133">Transmembrane helix</keyword>
<evidence type="ECO:0000256" key="2">
    <source>
        <dbReference type="ARBA" id="ARBA00004651"/>
    </source>
</evidence>
<evidence type="ECO:0000256" key="3">
    <source>
        <dbReference type="ARBA" id="ARBA00012438"/>
    </source>
</evidence>
<dbReference type="SMART" id="SM00387">
    <property type="entry name" value="HATPase_c"/>
    <property type="match status" value="1"/>
</dbReference>
<dbReference type="Pfam" id="PF02518">
    <property type="entry name" value="HATPase_c"/>
    <property type="match status" value="1"/>
</dbReference>
<dbReference type="Gene3D" id="3.40.50.2300">
    <property type="match status" value="1"/>
</dbReference>
<evidence type="ECO:0000256" key="13">
    <source>
        <dbReference type="SAM" id="Coils"/>
    </source>
</evidence>
<evidence type="ECO:0000313" key="18">
    <source>
        <dbReference type="Proteomes" id="UP000658514"/>
    </source>
</evidence>
<feature type="transmembrane region" description="Helical" evidence="14">
    <location>
        <begin position="240"/>
        <end position="259"/>
    </location>
</feature>
<feature type="transmembrane region" description="Helical" evidence="14">
    <location>
        <begin position="271"/>
        <end position="293"/>
    </location>
</feature>
<comment type="catalytic activity">
    <reaction evidence="1">
        <text>ATP + protein L-histidine = ADP + protein N-phospho-L-histidine.</text>
        <dbReference type="EC" id="2.7.13.3"/>
    </reaction>
</comment>
<evidence type="ECO:0000256" key="12">
    <source>
        <dbReference type="PROSITE-ProRule" id="PRU00169"/>
    </source>
</evidence>
<feature type="coiled-coil region" evidence="13">
    <location>
        <begin position="295"/>
        <end position="333"/>
    </location>
</feature>
<dbReference type="EC" id="2.7.13.3" evidence="3"/>
<dbReference type="InterPro" id="IPR007895">
    <property type="entry name" value="MASE1"/>
</dbReference>
<dbReference type="CDD" id="cd17546">
    <property type="entry name" value="REC_hyHK_CKI1_RcsC-like"/>
    <property type="match status" value="1"/>
</dbReference>
<evidence type="ECO:0000256" key="8">
    <source>
        <dbReference type="ARBA" id="ARBA00022777"/>
    </source>
</evidence>
<dbReference type="Pfam" id="PF05231">
    <property type="entry name" value="MASE1"/>
    <property type="match status" value="1"/>
</dbReference>
<proteinExistence type="predicted"/>
<dbReference type="EMBL" id="JACJQH010000038">
    <property type="protein sequence ID" value="MBD2198203.1"/>
    <property type="molecule type" value="Genomic_DNA"/>
</dbReference>
<keyword evidence="6" id="KW-0808">Transferase</keyword>
<keyword evidence="4" id="KW-1003">Cell membrane</keyword>
<dbReference type="InterPro" id="IPR036890">
    <property type="entry name" value="HATPase_C_sf"/>
</dbReference>
<evidence type="ECO:0000259" key="15">
    <source>
        <dbReference type="PROSITE" id="PS50109"/>
    </source>
</evidence>
<dbReference type="PRINTS" id="PR00344">
    <property type="entry name" value="BCTRLSENSOR"/>
</dbReference>
<keyword evidence="13" id="KW-0175">Coiled coil</keyword>
<reference evidence="17 18" key="1">
    <citation type="journal article" date="2020" name="ISME J.">
        <title>Comparative genomics reveals insights into cyanobacterial evolution and habitat adaptation.</title>
        <authorList>
            <person name="Chen M.Y."/>
            <person name="Teng W.K."/>
            <person name="Zhao L."/>
            <person name="Hu C.X."/>
            <person name="Zhou Y.K."/>
            <person name="Han B.P."/>
            <person name="Song L.R."/>
            <person name="Shu W.S."/>
        </authorList>
    </citation>
    <scope>NUCLEOTIDE SEQUENCE [LARGE SCALE GENOMIC DNA]</scope>
    <source>
        <strain evidence="17 18">FACHB-288</strain>
    </source>
</reference>
<keyword evidence="5 12" id="KW-0597">Phosphoprotein</keyword>
<dbReference type="InterPro" id="IPR003661">
    <property type="entry name" value="HisK_dim/P_dom"/>
</dbReference>
<feature type="transmembrane region" description="Helical" evidence="14">
    <location>
        <begin position="89"/>
        <end position="111"/>
    </location>
</feature>
<feature type="transmembrane region" description="Helical" evidence="14">
    <location>
        <begin position="162"/>
        <end position="181"/>
    </location>
</feature>
<dbReference type="SMART" id="SM00388">
    <property type="entry name" value="HisKA"/>
    <property type="match status" value="1"/>
</dbReference>
<evidence type="ECO:0000256" key="14">
    <source>
        <dbReference type="SAM" id="Phobius"/>
    </source>
</evidence>
<organism evidence="17 18">
    <name type="scientific">Calothrix parietina FACHB-288</name>
    <dbReference type="NCBI Taxonomy" id="2692896"/>
    <lineage>
        <taxon>Bacteria</taxon>
        <taxon>Bacillati</taxon>
        <taxon>Cyanobacteriota</taxon>
        <taxon>Cyanophyceae</taxon>
        <taxon>Nostocales</taxon>
        <taxon>Calotrichaceae</taxon>
        <taxon>Calothrix</taxon>
    </lineage>
</organism>
<protein>
    <recommendedName>
        <fullName evidence="3">histidine kinase</fullName>
        <ecNumber evidence="3">2.7.13.3</ecNumber>
    </recommendedName>
</protein>
<dbReference type="RefSeq" id="WP_190545703.1">
    <property type="nucleotide sequence ID" value="NZ_CAWPNO010000071.1"/>
</dbReference>
<keyword evidence="8" id="KW-0418">Kinase</keyword>
<dbReference type="Proteomes" id="UP000658514">
    <property type="component" value="Unassembled WGS sequence"/>
</dbReference>
<dbReference type="PANTHER" id="PTHR43047">
    <property type="entry name" value="TWO-COMPONENT HISTIDINE PROTEIN KINASE"/>
    <property type="match status" value="1"/>
</dbReference>
<dbReference type="SMART" id="SM00448">
    <property type="entry name" value="REC"/>
    <property type="match status" value="1"/>
</dbReference>
<evidence type="ECO:0000256" key="9">
    <source>
        <dbReference type="ARBA" id="ARBA00022989"/>
    </source>
</evidence>
<sequence length="799" mass="89814">MQPSSTKRKSRLVLDRTVAIAAIAIPIIHFCLAKLAASMSYENGVTPIWPSSGVYVAIILLLGYRVVPGILLSELIINILLFYKHPGLGILGSIVGVIEPLINAFLIKRFIKHHHLLHRSADVFKFLVLISVAPLVSATLGISLQCFDGMTSWATYGDAWRIWYFGSIASVLIIVPTILTWFEKPEPQTKLNWRQISELMLLLLSLMGISYIAFSGGYPLEYMLIPPLICAAYRFGQRETTLLMTIVSAIAVYGTSHGYGSFVRQSINESLLLLQSFICVVALTTFVICAVIHENKIAEKHLRKAKEELEQRVEKRTAELQEAKLAADSANQAKSEFLANMSHELRSPLNGILGYAQILQNSQSFTDKERKGISIIYQCGSHLLTLINDVLDLAKIEARKMELQPQDFHFPKFLQEVVEICKIRAQQKRIGFSYQPTDKLPSIIYADDKRLRQVLINLLGNAIKFTSNGGVSLQVQVIKVGNWQLNSRTTRVRFQIRDTGVGITEEQLTKIFLPFEQVGSREQQAEGTGLGLAISQTIINLMGSSIQVKSKPNKGSIFWFELNLRESEESTVNQTFNSPKTIIGFAGRTRKILIVEDRWENFSVLASLLEPLGFEIIHAYNGQEGLNQAIKCRPDLIITDLKMPVMDGLTMTQEIRQNLEIKNTIIIVSSASVFNFHRQEALNAGCNDFLPKPIQMEDLFWQLQNHLRLTWIYAQDSEFKPHQPQTTNASLQMMIPSASELKNLYQAVQMCDIANIQAETTRIQNLAPNYAAFTNKILALADEFEVEAIAALIKPYLEK</sequence>
<feature type="transmembrane region" description="Helical" evidence="14">
    <location>
        <begin position="123"/>
        <end position="142"/>
    </location>
</feature>
<feature type="domain" description="Response regulatory" evidence="16">
    <location>
        <begin position="591"/>
        <end position="707"/>
    </location>
</feature>
<dbReference type="InterPro" id="IPR003594">
    <property type="entry name" value="HATPase_dom"/>
</dbReference>
<dbReference type="InterPro" id="IPR011006">
    <property type="entry name" value="CheY-like_superfamily"/>
</dbReference>
<dbReference type="SUPFAM" id="SSF47384">
    <property type="entry name" value="Homodimeric domain of signal transducing histidine kinase"/>
    <property type="match status" value="1"/>
</dbReference>
<comment type="subcellular location">
    <subcellularLocation>
        <location evidence="2">Cell membrane</location>
        <topology evidence="2">Multi-pass membrane protein</topology>
    </subcellularLocation>
</comment>
<dbReference type="InterPro" id="IPR036097">
    <property type="entry name" value="HisK_dim/P_sf"/>
</dbReference>
<feature type="transmembrane region" description="Helical" evidence="14">
    <location>
        <begin position="201"/>
        <end position="220"/>
    </location>
</feature>
<dbReference type="InterPro" id="IPR005467">
    <property type="entry name" value="His_kinase_dom"/>
</dbReference>
<dbReference type="CDD" id="cd16922">
    <property type="entry name" value="HATPase_EvgS-ArcB-TorS-like"/>
    <property type="match status" value="1"/>
</dbReference>
<dbReference type="SUPFAM" id="SSF52172">
    <property type="entry name" value="CheY-like"/>
    <property type="match status" value="1"/>
</dbReference>
<dbReference type="PANTHER" id="PTHR43047:SF72">
    <property type="entry name" value="OSMOSENSING HISTIDINE PROTEIN KINASE SLN1"/>
    <property type="match status" value="1"/>
</dbReference>
<keyword evidence="10" id="KW-0902">Two-component regulatory system</keyword>
<feature type="domain" description="Histidine kinase" evidence="15">
    <location>
        <begin position="340"/>
        <end position="566"/>
    </location>
</feature>
<accession>A0ABR8AFX0</accession>
<dbReference type="Gene3D" id="3.30.565.10">
    <property type="entry name" value="Histidine kinase-like ATPase, C-terminal domain"/>
    <property type="match status" value="1"/>
</dbReference>
<dbReference type="PROSITE" id="PS50109">
    <property type="entry name" value="HIS_KIN"/>
    <property type="match status" value="1"/>
</dbReference>
<dbReference type="Pfam" id="PF00072">
    <property type="entry name" value="Response_reg"/>
    <property type="match status" value="1"/>
</dbReference>
<dbReference type="SUPFAM" id="SSF55874">
    <property type="entry name" value="ATPase domain of HSP90 chaperone/DNA topoisomerase II/histidine kinase"/>
    <property type="match status" value="1"/>
</dbReference>
<name>A0ABR8AFX0_9CYAN</name>
<dbReference type="PROSITE" id="PS50110">
    <property type="entry name" value="RESPONSE_REGULATORY"/>
    <property type="match status" value="1"/>
</dbReference>
<evidence type="ECO:0000256" key="10">
    <source>
        <dbReference type="ARBA" id="ARBA00023012"/>
    </source>
</evidence>
<evidence type="ECO:0000256" key="7">
    <source>
        <dbReference type="ARBA" id="ARBA00022692"/>
    </source>
</evidence>
<evidence type="ECO:0000256" key="1">
    <source>
        <dbReference type="ARBA" id="ARBA00000085"/>
    </source>
</evidence>
<feature type="modified residue" description="4-aspartylphosphate" evidence="12">
    <location>
        <position position="640"/>
    </location>
</feature>
<feature type="transmembrane region" description="Helical" evidence="14">
    <location>
        <begin position="53"/>
        <end position="83"/>
    </location>
</feature>
<evidence type="ECO:0000313" key="17">
    <source>
        <dbReference type="EMBL" id="MBD2198203.1"/>
    </source>
</evidence>
<comment type="caution">
    <text evidence="17">The sequence shown here is derived from an EMBL/GenBank/DDBJ whole genome shotgun (WGS) entry which is preliminary data.</text>
</comment>
<keyword evidence="18" id="KW-1185">Reference proteome</keyword>
<keyword evidence="11 14" id="KW-0472">Membrane</keyword>
<evidence type="ECO:0000256" key="4">
    <source>
        <dbReference type="ARBA" id="ARBA00022475"/>
    </source>
</evidence>
<dbReference type="Gene3D" id="1.10.287.130">
    <property type="match status" value="1"/>
</dbReference>
<dbReference type="CDD" id="cd00082">
    <property type="entry name" value="HisKA"/>
    <property type="match status" value="1"/>
</dbReference>
<evidence type="ECO:0000256" key="5">
    <source>
        <dbReference type="ARBA" id="ARBA00022553"/>
    </source>
</evidence>
<evidence type="ECO:0000259" key="16">
    <source>
        <dbReference type="PROSITE" id="PS50110"/>
    </source>
</evidence>